<dbReference type="PANTHER" id="PTHR36919:SF3">
    <property type="entry name" value="BLL5882 PROTEIN"/>
    <property type="match status" value="1"/>
</dbReference>
<dbReference type="AlphaFoldDB" id="A0A1I3T0B3"/>
<dbReference type="STRING" id="1144750.SAMN05443431_11313"/>
<feature type="chain" id="PRO_5011538384" evidence="1">
    <location>
        <begin position="20"/>
        <end position="139"/>
    </location>
</feature>
<protein>
    <submittedName>
        <fullName evidence="3">Uncharacterized conserved protein, DUF2147 family</fullName>
    </submittedName>
</protein>
<name>A0A1I3T0B3_9FLAO</name>
<evidence type="ECO:0000259" key="2">
    <source>
        <dbReference type="Pfam" id="PF09917"/>
    </source>
</evidence>
<reference evidence="4" key="1">
    <citation type="submission" date="2016-10" db="EMBL/GenBank/DDBJ databases">
        <authorList>
            <person name="Varghese N."/>
            <person name="Submissions S."/>
        </authorList>
    </citation>
    <scope>NUCLEOTIDE SEQUENCE [LARGE SCALE GENOMIC DNA]</scope>
    <source>
        <strain evidence="4">DSM 28881</strain>
    </source>
</reference>
<accession>A0A1I3T0B3</accession>
<sequence length="139" mass="15981">MKKCSIVLLVLLFSLSAQAQDVFGQWKTIDDETGEAKSIVEVYEKDGKVYGKIIEIFNKDRRDLPCVKCEGDDYNQPILGLDIIKDMTKDGKYYKNGTVVDPQSGKVYDLRLAVTEDDTLQVRGYIGFFYSTQYWERIK</sequence>
<organism evidence="3 4">
    <name type="scientific">Olleya namhaensis</name>
    <dbReference type="NCBI Taxonomy" id="1144750"/>
    <lineage>
        <taxon>Bacteria</taxon>
        <taxon>Pseudomonadati</taxon>
        <taxon>Bacteroidota</taxon>
        <taxon>Flavobacteriia</taxon>
        <taxon>Flavobacteriales</taxon>
        <taxon>Flavobacteriaceae</taxon>
    </lineage>
</organism>
<feature type="domain" description="DUF2147" evidence="2">
    <location>
        <begin position="24"/>
        <end position="137"/>
    </location>
</feature>
<dbReference type="Proteomes" id="UP000199559">
    <property type="component" value="Unassembled WGS sequence"/>
</dbReference>
<dbReference type="RefSeq" id="WP_090842264.1">
    <property type="nucleotide sequence ID" value="NZ_CANLBQ010000009.1"/>
</dbReference>
<proteinExistence type="predicted"/>
<dbReference type="EMBL" id="FORM01000013">
    <property type="protein sequence ID" value="SFJ64073.1"/>
    <property type="molecule type" value="Genomic_DNA"/>
</dbReference>
<dbReference type="Gene3D" id="2.40.128.520">
    <property type="match status" value="1"/>
</dbReference>
<feature type="signal peptide" evidence="1">
    <location>
        <begin position="1"/>
        <end position="19"/>
    </location>
</feature>
<evidence type="ECO:0000313" key="4">
    <source>
        <dbReference type="Proteomes" id="UP000199559"/>
    </source>
</evidence>
<keyword evidence="4" id="KW-1185">Reference proteome</keyword>
<keyword evidence="1" id="KW-0732">Signal</keyword>
<dbReference type="Pfam" id="PF09917">
    <property type="entry name" value="DUF2147"/>
    <property type="match status" value="1"/>
</dbReference>
<evidence type="ECO:0000313" key="3">
    <source>
        <dbReference type="EMBL" id="SFJ64073.1"/>
    </source>
</evidence>
<gene>
    <name evidence="3" type="ORF">SAMN05443431_11313</name>
</gene>
<dbReference type="PANTHER" id="PTHR36919">
    <property type="entry name" value="BLR1215 PROTEIN"/>
    <property type="match status" value="1"/>
</dbReference>
<dbReference type="InterPro" id="IPR019223">
    <property type="entry name" value="DUF2147"/>
</dbReference>
<evidence type="ECO:0000256" key="1">
    <source>
        <dbReference type="SAM" id="SignalP"/>
    </source>
</evidence>